<dbReference type="InterPro" id="IPR011009">
    <property type="entry name" value="Kinase-like_dom_sf"/>
</dbReference>
<keyword evidence="2 7" id="KW-0547">Nucleotide-binding</keyword>
<dbReference type="InterPro" id="IPR000306">
    <property type="entry name" value="Znf_FYVE"/>
</dbReference>
<dbReference type="PROSITE" id="PS00108">
    <property type="entry name" value="PROTEIN_KINASE_ST"/>
    <property type="match status" value="1"/>
</dbReference>
<organism evidence="11">
    <name type="scientific">Neobodo designis</name>
    <name type="common">Flagellated protozoan</name>
    <name type="synonym">Bodo designis</name>
    <dbReference type="NCBI Taxonomy" id="312471"/>
    <lineage>
        <taxon>Eukaryota</taxon>
        <taxon>Discoba</taxon>
        <taxon>Euglenozoa</taxon>
        <taxon>Kinetoplastea</taxon>
        <taxon>Metakinetoplastina</taxon>
        <taxon>Neobodonida</taxon>
        <taxon>Neobodo</taxon>
    </lineage>
</organism>
<evidence type="ECO:0000259" key="10">
    <source>
        <dbReference type="PROSITE" id="PS50178"/>
    </source>
</evidence>
<dbReference type="InterPro" id="IPR013083">
    <property type="entry name" value="Znf_RING/FYVE/PHD"/>
</dbReference>
<dbReference type="Pfam" id="PF01363">
    <property type="entry name" value="FYVE"/>
    <property type="match status" value="1"/>
</dbReference>
<evidence type="ECO:0000259" key="9">
    <source>
        <dbReference type="PROSITE" id="PS50011"/>
    </source>
</evidence>
<dbReference type="Gene3D" id="3.30.200.20">
    <property type="entry name" value="Phosphorylase Kinase, domain 1"/>
    <property type="match status" value="1"/>
</dbReference>
<dbReference type="InterPro" id="IPR017455">
    <property type="entry name" value="Znf_FYVE-rel"/>
</dbReference>
<feature type="domain" description="FYVE-type" evidence="10">
    <location>
        <begin position="20"/>
        <end position="85"/>
    </location>
</feature>
<protein>
    <recommendedName>
        <fullName evidence="12">Protein kinase</fullName>
    </recommendedName>
</protein>
<keyword evidence="3 6" id="KW-0863">Zinc-finger</keyword>
<feature type="domain" description="Protein kinase" evidence="9">
    <location>
        <begin position="222"/>
        <end position="513"/>
    </location>
</feature>
<dbReference type="GO" id="GO:0005634">
    <property type="term" value="C:nucleus"/>
    <property type="evidence" value="ECO:0007669"/>
    <property type="project" value="TreeGrafter"/>
</dbReference>
<dbReference type="PROSITE" id="PS50178">
    <property type="entry name" value="ZF_FYVE"/>
    <property type="match status" value="1"/>
</dbReference>
<dbReference type="AlphaFoldDB" id="A0A7S1KYF9"/>
<dbReference type="SUPFAM" id="SSF57903">
    <property type="entry name" value="FYVE/PHD zinc finger"/>
    <property type="match status" value="1"/>
</dbReference>
<evidence type="ECO:0000256" key="6">
    <source>
        <dbReference type="PROSITE-ProRule" id="PRU00091"/>
    </source>
</evidence>
<feature type="region of interest" description="Disordered" evidence="8">
    <location>
        <begin position="607"/>
        <end position="642"/>
    </location>
</feature>
<evidence type="ECO:0000256" key="7">
    <source>
        <dbReference type="PROSITE-ProRule" id="PRU10141"/>
    </source>
</evidence>
<reference evidence="11" key="1">
    <citation type="submission" date="2021-01" db="EMBL/GenBank/DDBJ databases">
        <authorList>
            <person name="Corre E."/>
            <person name="Pelletier E."/>
            <person name="Niang G."/>
            <person name="Scheremetjew M."/>
            <person name="Finn R."/>
            <person name="Kale V."/>
            <person name="Holt S."/>
            <person name="Cochrane G."/>
            <person name="Meng A."/>
            <person name="Brown T."/>
            <person name="Cohen L."/>
        </authorList>
    </citation>
    <scope>NUCLEOTIDE SEQUENCE</scope>
    <source>
        <strain evidence="11">CCAP 1951/1</strain>
    </source>
</reference>
<feature type="binding site" evidence="7">
    <location>
        <position position="255"/>
    </location>
    <ligand>
        <name>ATP</name>
        <dbReference type="ChEBI" id="CHEBI:30616"/>
    </ligand>
</feature>
<dbReference type="SMART" id="SM00220">
    <property type="entry name" value="S_TKc"/>
    <property type="match status" value="1"/>
</dbReference>
<keyword evidence="4" id="KW-0862">Zinc</keyword>
<evidence type="ECO:0000256" key="1">
    <source>
        <dbReference type="ARBA" id="ARBA00022723"/>
    </source>
</evidence>
<dbReference type="PANTHER" id="PTHR24345:SF87">
    <property type="entry name" value="TBC1 DOMAIN CONTAINING KINASE"/>
    <property type="match status" value="1"/>
</dbReference>
<keyword evidence="1" id="KW-0479">Metal-binding</keyword>
<evidence type="ECO:0000256" key="4">
    <source>
        <dbReference type="ARBA" id="ARBA00022833"/>
    </source>
</evidence>
<sequence length="642" mass="70679">MGANASKANVLRPGAEWVSDDQVTSCIRCFTSFTLSRRRHHCRMCGGVYCSTCCPEADKVESEKIRTNPSFPAEQRALSRLCLSCRLPMWMLPMEVLRVSTPQSTALPPIPPPTGAQPSPPTSRSVRLSAAGLRAALQPELDGTIMMTVIEFCDLRSRSRLLQTHPAVRHCLPMPPIDINGRRYELPLRSSVAFVYPGIVATGDGAFSGGFRPGMRSVNPARSPVGHLGTGGGGSVYYALDRSRHCFVAVKLIAKDFAGCQLRYQYDRTFETIKNEITIQTQLNDRSIAPLHCVFQTPRHVVMVSDAGEGRTARSAAIEVRAHDAGPREPGKSSVPSIVPFTLRVIQGVTTALSYMASKGFVHRDVKLDNVILSRDYDHVRIIDFGLAERFNTSGSHGEGRYAPLGTPSYLSPENVRAVAGGHRRFYADRRTILACDVFSLGVMAYMMLSNKRVYGAAKDYRSMLRTAEQGIRCRGDGWESVPRSICELVESMLSYHASERPTFEEILSHAAFTHYAGDIKRLVDDRYTRVAEGDLEFFRRWDMVLDADDDTDDDEPDVTVANNGVPGFVNTTAPPSTATPGKTPKRGGDVSVVVCNEIGAIDEQRYNKTEREAASSMFPDAENRAREQSTRYPEAAVPAGN</sequence>
<dbReference type="SUPFAM" id="SSF56112">
    <property type="entry name" value="Protein kinase-like (PK-like)"/>
    <property type="match status" value="1"/>
</dbReference>
<dbReference type="InterPro" id="IPR008271">
    <property type="entry name" value="Ser/Thr_kinase_AS"/>
</dbReference>
<dbReference type="InterPro" id="IPR011011">
    <property type="entry name" value="Znf_FYVE_PHD"/>
</dbReference>
<feature type="compositionally biased region" description="Polar residues" evidence="8">
    <location>
        <begin position="570"/>
        <end position="581"/>
    </location>
</feature>
<evidence type="ECO:0000256" key="8">
    <source>
        <dbReference type="SAM" id="MobiDB-lite"/>
    </source>
</evidence>
<dbReference type="InterPro" id="IPR000719">
    <property type="entry name" value="Prot_kinase_dom"/>
</dbReference>
<accession>A0A7S1KYF9</accession>
<dbReference type="EMBL" id="HBGF01001278">
    <property type="protein sequence ID" value="CAD9089285.1"/>
    <property type="molecule type" value="Transcribed_RNA"/>
</dbReference>
<dbReference type="InterPro" id="IPR017441">
    <property type="entry name" value="Protein_kinase_ATP_BS"/>
</dbReference>
<evidence type="ECO:0000256" key="2">
    <source>
        <dbReference type="ARBA" id="ARBA00022741"/>
    </source>
</evidence>
<dbReference type="PROSITE" id="PS00107">
    <property type="entry name" value="PROTEIN_KINASE_ATP"/>
    <property type="match status" value="1"/>
</dbReference>
<evidence type="ECO:0000256" key="5">
    <source>
        <dbReference type="ARBA" id="ARBA00022840"/>
    </source>
</evidence>
<evidence type="ECO:0008006" key="12">
    <source>
        <dbReference type="Google" id="ProtNLM"/>
    </source>
</evidence>
<dbReference type="GO" id="GO:0008270">
    <property type="term" value="F:zinc ion binding"/>
    <property type="evidence" value="ECO:0007669"/>
    <property type="project" value="UniProtKB-KW"/>
</dbReference>
<dbReference type="GO" id="GO:0004672">
    <property type="term" value="F:protein kinase activity"/>
    <property type="evidence" value="ECO:0007669"/>
    <property type="project" value="InterPro"/>
</dbReference>
<dbReference type="Gene3D" id="1.10.510.10">
    <property type="entry name" value="Transferase(Phosphotransferase) domain 1"/>
    <property type="match status" value="1"/>
</dbReference>
<feature type="region of interest" description="Disordered" evidence="8">
    <location>
        <begin position="103"/>
        <end position="125"/>
    </location>
</feature>
<dbReference type="Gene3D" id="3.30.40.10">
    <property type="entry name" value="Zinc/RING finger domain, C3HC4 (zinc finger)"/>
    <property type="match status" value="1"/>
</dbReference>
<evidence type="ECO:0000256" key="3">
    <source>
        <dbReference type="ARBA" id="ARBA00022771"/>
    </source>
</evidence>
<dbReference type="CDD" id="cd00180">
    <property type="entry name" value="PKc"/>
    <property type="match status" value="1"/>
</dbReference>
<gene>
    <name evidence="11" type="ORF">NDES1114_LOCUS902</name>
</gene>
<dbReference type="Pfam" id="PF00069">
    <property type="entry name" value="Pkinase"/>
    <property type="match status" value="1"/>
</dbReference>
<dbReference type="PANTHER" id="PTHR24345">
    <property type="entry name" value="SERINE/THREONINE-PROTEIN KINASE PLK"/>
    <property type="match status" value="1"/>
</dbReference>
<evidence type="ECO:0000313" key="11">
    <source>
        <dbReference type="EMBL" id="CAD9089285.1"/>
    </source>
</evidence>
<dbReference type="PROSITE" id="PS50011">
    <property type="entry name" value="PROTEIN_KINASE_DOM"/>
    <property type="match status" value="1"/>
</dbReference>
<dbReference type="GO" id="GO:0005524">
    <property type="term" value="F:ATP binding"/>
    <property type="evidence" value="ECO:0007669"/>
    <property type="project" value="UniProtKB-UniRule"/>
</dbReference>
<name>A0A7S1KYF9_NEODS</name>
<proteinExistence type="predicted"/>
<dbReference type="SMART" id="SM00064">
    <property type="entry name" value="FYVE"/>
    <property type="match status" value="1"/>
</dbReference>
<feature type="compositionally biased region" description="Pro residues" evidence="8">
    <location>
        <begin position="108"/>
        <end position="121"/>
    </location>
</feature>
<keyword evidence="5 7" id="KW-0067">ATP-binding</keyword>
<feature type="region of interest" description="Disordered" evidence="8">
    <location>
        <begin position="565"/>
        <end position="589"/>
    </location>
</feature>